<dbReference type="RefSeq" id="WP_133017006.1">
    <property type="nucleotide sequence ID" value="NZ_JACJLL010000061.1"/>
</dbReference>
<dbReference type="Proteomes" id="UP000767334">
    <property type="component" value="Unassembled WGS sequence"/>
</dbReference>
<keyword evidence="2" id="KW-0813">Transport</keyword>
<evidence type="ECO:0000256" key="4">
    <source>
        <dbReference type="SAM" id="MobiDB-lite"/>
    </source>
</evidence>
<comment type="similarity">
    <text evidence="1">Belongs to the bacterial solute-binding protein 1 family.</text>
</comment>
<dbReference type="PANTHER" id="PTHR30061:SF50">
    <property type="entry name" value="MALTOSE_MALTODEXTRIN-BINDING PERIPLASMIC PROTEIN"/>
    <property type="match status" value="1"/>
</dbReference>
<dbReference type="PANTHER" id="PTHR30061">
    <property type="entry name" value="MALTOSE-BINDING PERIPLASMIC PROTEIN"/>
    <property type="match status" value="1"/>
</dbReference>
<dbReference type="SUPFAM" id="SSF53850">
    <property type="entry name" value="Periplasmic binding protein-like II"/>
    <property type="match status" value="1"/>
</dbReference>
<keyword evidence="7" id="KW-1185">Reference proteome</keyword>
<evidence type="ECO:0000256" key="3">
    <source>
        <dbReference type="ARBA" id="ARBA00022729"/>
    </source>
</evidence>
<gene>
    <name evidence="6" type="ORF">H6A19_10505</name>
</gene>
<protein>
    <submittedName>
        <fullName evidence="6">Sugar ABC transporter substrate-binding protein</fullName>
    </submittedName>
</protein>
<evidence type="ECO:0000256" key="5">
    <source>
        <dbReference type="SAM" id="SignalP"/>
    </source>
</evidence>
<keyword evidence="3 5" id="KW-0732">Signal</keyword>
<name>A0ABS2FIE3_9CLOT</name>
<dbReference type="EMBL" id="JACJLL010000061">
    <property type="protein sequence ID" value="MBM6819761.1"/>
    <property type="molecule type" value="Genomic_DNA"/>
</dbReference>
<evidence type="ECO:0000256" key="1">
    <source>
        <dbReference type="ARBA" id="ARBA00008520"/>
    </source>
</evidence>
<evidence type="ECO:0000256" key="2">
    <source>
        <dbReference type="ARBA" id="ARBA00022448"/>
    </source>
</evidence>
<sequence>MKKLLVTLLVAATSINFVACGSSDKGDGNKGEENVSTSSSATDEKVTLKVQAEKEWMPYYEKVKETIVEKYPNATIELIETGSFDHLDVLDQTDATNSDVADVFALPADRLYGLAKNQVLAAMPADEMAEEVGGFADFDNGLGGNFQIDGEYLAFPYNIETLIGYVNVENAKTANIDTTQNIEFTDLGYNQILTTVHDAWYGVAFTNSADFELLAKELTSDATKEWADLTDEQKSLFEGLYNYWKAHKENNTSLWDKDAAGGYIDEQFKTGGSDVIKIDGPWATSSVSELVGSADNMEIIPLSQITFNGQPLKHWKGGWGLGINARCEENEAQMEVAEAFIKEIVNPENAKELFDATGKVLENATIADYEGIDELQLKVIEATYASYEVAENRPLFSEYGQVWETWQNALLSWSAKNPANAEEAYKEVKASFDGMMANFN</sequence>
<proteinExistence type="inferred from homology"/>
<accession>A0ABS2FIE3</accession>
<dbReference type="Gene3D" id="3.40.190.10">
    <property type="entry name" value="Periplasmic binding protein-like II"/>
    <property type="match status" value="2"/>
</dbReference>
<comment type="caution">
    <text evidence="6">The sequence shown here is derived from an EMBL/GenBank/DDBJ whole genome shotgun (WGS) entry which is preliminary data.</text>
</comment>
<feature type="signal peptide" evidence="5">
    <location>
        <begin position="1"/>
        <end position="19"/>
    </location>
</feature>
<evidence type="ECO:0000313" key="6">
    <source>
        <dbReference type="EMBL" id="MBM6819761.1"/>
    </source>
</evidence>
<feature type="chain" id="PRO_5045722280" evidence="5">
    <location>
        <begin position="20"/>
        <end position="440"/>
    </location>
</feature>
<evidence type="ECO:0000313" key="7">
    <source>
        <dbReference type="Proteomes" id="UP000767334"/>
    </source>
</evidence>
<feature type="compositionally biased region" description="Basic and acidic residues" evidence="4">
    <location>
        <begin position="24"/>
        <end position="33"/>
    </location>
</feature>
<feature type="region of interest" description="Disordered" evidence="4">
    <location>
        <begin position="23"/>
        <end position="43"/>
    </location>
</feature>
<reference evidence="6 7" key="1">
    <citation type="journal article" date="2021" name="Sci. Rep.">
        <title>The distribution of antibiotic resistance genes in chicken gut microbiota commensals.</title>
        <authorList>
            <person name="Juricova H."/>
            <person name="Matiasovicova J."/>
            <person name="Kubasova T."/>
            <person name="Cejkova D."/>
            <person name="Rychlik I."/>
        </authorList>
    </citation>
    <scope>NUCLEOTIDE SEQUENCE [LARGE SCALE GENOMIC DNA]</scope>
    <source>
        <strain evidence="6 7">An435</strain>
    </source>
</reference>
<organism evidence="6 7">
    <name type="scientific">Clostridium saudiense</name>
    <dbReference type="NCBI Taxonomy" id="1414720"/>
    <lineage>
        <taxon>Bacteria</taxon>
        <taxon>Bacillati</taxon>
        <taxon>Bacillota</taxon>
        <taxon>Clostridia</taxon>
        <taxon>Eubacteriales</taxon>
        <taxon>Clostridiaceae</taxon>
        <taxon>Clostridium</taxon>
    </lineage>
</organism>